<protein>
    <submittedName>
        <fullName evidence="1">Uncharacterized protein</fullName>
    </submittedName>
</protein>
<comment type="caution">
    <text evidence="1">The sequence shown here is derived from an EMBL/GenBank/DDBJ whole genome shotgun (WGS) entry which is preliminary data.</text>
</comment>
<accession>A0A168RBX0</accession>
<dbReference type="PATRIC" id="fig|29557.3.peg.379"/>
<keyword evidence="2" id="KW-1185">Reference proteome</keyword>
<evidence type="ECO:0000313" key="2">
    <source>
        <dbReference type="Proteomes" id="UP000076983"/>
    </source>
</evidence>
<dbReference type="RefSeq" id="WP_161937611.1">
    <property type="nucleotide sequence ID" value="NZ_LVLH01000035.1"/>
</dbReference>
<organism evidence="1 2">
    <name type="scientific">Mycoplasmopsis gallinarum</name>
    <dbReference type="NCBI Taxonomy" id="29557"/>
    <lineage>
        <taxon>Bacteria</taxon>
        <taxon>Bacillati</taxon>
        <taxon>Mycoplasmatota</taxon>
        <taxon>Mycoplasmoidales</taxon>
        <taxon>Metamycoplasmataceae</taxon>
        <taxon>Mycoplasmopsis</taxon>
    </lineage>
</organism>
<dbReference type="STRING" id="29557.MGALLINA_03880"/>
<dbReference type="EMBL" id="LVLH01000035">
    <property type="protein sequence ID" value="OAB48819.1"/>
    <property type="molecule type" value="Genomic_DNA"/>
</dbReference>
<name>A0A168RBX0_9BACT</name>
<dbReference type="AlphaFoldDB" id="A0A168RBX0"/>
<reference evidence="1 2" key="1">
    <citation type="submission" date="2016-03" db="EMBL/GenBank/DDBJ databases">
        <title>Genome sequence of Mycoplasma gallinarum strain Mgn_IPT.</title>
        <authorList>
            <person name="Yacoub E."/>
            <person name="Sirand-Pugnet P."/>
            <person name="Barre A."/>
            <person name="Maurier F."/>
            <person name="Blanchard A."/>
            <person name="Ben Abdelmoumen B.M."/>
        </authorList>
    </citation>
    <scope>NUCLEOTIDE SEQUENCE [LARGE SCALE GENOMIC DNA]</scope>
    <source>
        <strain evidence="1 2">Mgn_IPT</strain>
    </source>
</reference>
<dbReference type="OrthoDB" id="400679at2"/>
<dbReference type="Proteomes" id="UP000076983">
    <property type="component" value="Unassembled WGS sequence"/>
</dbReference>
<evidence type="ECO:0000313" key="1">
    <source>
        <dbReference type="EMBL" id="OAB48819.1"/>
    </source>
</evidence>
<proteinExistence type="predicted"/>
<gene>
    <name evidence="1" type="ORF">MGALLINA_03880</name>
</gene>
<sequence>MTKKITQKITNLKLEKFKSKFILLLFNEDQNPSLPFYAIEYKQNLYDLASL</sequence>